<sequence>MKSLKFLIIFAVLFFMNLPVLADVMPYYTGAISKQTIGFLQVPKSFSLYLYPRYDSEIVDTVKWTNTSVELKNTSIEPSGLFAAQIKNKNLAFCMVIDEQDDWYKIVYDKTNNKSAWIKPAAEDDFWSLREFYSYFGRRYGLYYMKNVDYRKRGIYSGADALSQKLGGFTLIKSIRLNKISGNWALVTVSDIDSLPKIGYIQWREQDGTILIFPKLDK</sequence>
<dbReference type="EMBL" id="DVOD01000008">
    <property type="protein sequence ID" value="HIU91687.1"/>
    <property type="molecule type" value="Genomic_DNA"/>
</dbReference>
<accession>A0A9D1MYT2</accession>
<evidence type="ECO:0000313" key="2">
    <source>
        <dbReference type="Proteomes" id="UP000886748"/>
    </source>
</evidence>
<organism evidence="1 2">
    <name type="scientific">Candidatus Limenecus avicola</name>
    <dbReference type="NCBI Taxonomy" id="2840847"/>
    <lineage>
        <taxon>Bacteria</taxon>
        <taxon>Bacillati</taxon>
        <taxon>Bacillota</taxon>
        <taxon>Clostridia</taxon>
        <taxon>Eubacteriales</taxon>
        <taxon>Clostridiaceae</taxon>
        <taxon>Clostridiaceae incertae sedis</taxon>
        <taxon>Candidatus Limenecus</taxon>
    </lineage>
</organism>
<dbReference type="Proteomes" id="UP000886748">
    <property type="component" value="Unassembled WGS sequence"/>
</dbReference>
<reference evidence="1" key="2">
    <citation type="journal article" date="2021" name="PeerJ">
        <title>Extensive microbial diversity within the chicken gut microbiome revealed by metagenomics and culture.</title>
        <authorList>
            <person name="Gilroy R."/>
            <person name="Ravi A."/>
            <person name="Getino M."/>
            <person name="Pursley I."/>
            <person name="Horton D.L."/>
            <person name="Alikhan N.F."/>
            <person name="Baker D."/>
            <person name="Gharbi K."/>
            <person name="Hall N."/>
            <person name="Watson M."/>
            <person name="Adriaenssens E.M."/>
            <person name="Foster-Nyarko E."/>
            <person name="Jarju S."/>
            <person name="Secka A."/>
            <person name="Antonio M."/>
            <person name="Oren A."/>
            <person name="Chaudhuri R.R."/>
            <person name="La Ragione R."/>
            <person name="Hildebrand F."/>
            <person name="Pallen M.J."/>
        </authorList>
    </citation>
    <scope>NUCLEOTIDE SEQUENCE</scope>
    <source>
        <strain evidence="1">CHK154-7741</strain>
    </source>
</reference>
<gene>
    <name evidence="1" type="ORF">IAD26_00985</name>
</gene>
<protein>
    <submittedName>
        <fullName evidence="1">Uncharacterized protein</fullName>
    </submittedName>
</protein>
<name>A0A9D1MYT2_9CLOT</name>
<dbReference type="AlphaFoldDB" id="A0A9D1MYT2"/>
<proteinExistence type="predicted"/>
<comment type="caution">
    <text evidence="1">The sequence shown here is derived from an EMBL/GenBank/DDBJ whole genome shotgun (WGS) entry which is preliminary data.</text>
</comment>
<reference evidence="1" key="1">
    <citation type="submission" date="2020-10" db="EMBL/GenBank/DDBJ databases">
        <authorList>
            <person name="Gilroy R."/>
        </authorList>
    </citation>
    <scope>NUCLEOTIDE SEQUENCE</scope>
    <source>
        <strain evidence="1">CHK154-7741</strain>
    </source>
</reference>
<evidence type="ECO:0000313" key="1">
    <source>
        <dbReference type="EMBL" id="HIU91687.1"/>
    </source>
</evidence>